<organism evidence="2 3">
    <name type="scientific">Bionectria ochroleuca</name>
    <name type="common">Gliocladium roseum</name>
    <dbReference type="NCBI Taxonomy" id="29856"/>
    <lineage>
        <taxon>Eukaryota</taxon>
        <taxon>Fungi</taxon>
        <taxon>Dikarya</taxon>
        <taxon>Ascomycota</taxon>
        <taxon>Pezizomycotina</taxon>
        <taxon>Sordariomycetes</taxon>
        <taxon>Hypocreomycetidae</taxon>
        <taxon>Hypocreales</taxon>
        <taxon>Bionectriaceae</taxon>
        <taxon>Clonostachys</taxon>
    </lineage>
</organism>
<protein>
    <submittedName>
        <fullName evidence="2">Uncharacterized protein</fullName>
    </submittedName>
</protein>
<sequence>MAGLLYALWILTFATTYALGIDCNANFTISEESDAKELRENCKIIGGDLTFEGNISENINLDGVEEVRGSWSLNPLNSSGKVETLFNISSSTLKLVDGLFYHRGPSGLERLVLPNLGNISGPAYFDSMANVTHIDFTNLVSIASLDLQTPRLQEFKINELKGFTGNFSDRIFISDGGSVESLDGLFKGPIAPANGYLLPAITIQKIPNIKQVTLGWKHIQRAHISGQLWYQHWSPPPNITLVLGGPDSETVHINELEIREGVIGIERGSKTSNLSIGSFKSMNDMITDLRLPFHQVSEVAIRGDRMTSLELPKEAEEWNNVSISIWLVRSLHLESSVNSEGRQTWHWPNQNMSNFYILGDVSTNFLRNDENNTKLQYHFIASAPGLWGVYRDEGSAPRGL</sequence>
<evidence type="ECO:0000313" key="2">
    <source>
        <dbReference type="EMBL" id="VUC27577.1"/>
    </source>
</evidence>
<evidence type="ECO:0000313" key="3">
    <source>
        <dbReference type="Proteomes" id="UP000766486"/>
    </source>
</evidence>
<dbReference type="SUPFAM" id="SSF52058">
    <property type="entry name" value="L domain-like"/>
    <property type="match status" value="1"/>
</dbReference>
<gene>
    <name evidence="2" type="ORF">CLO192961_LOCUS214481</name>
</gene>
<comment type="caution">
    <text evidence="2">The sequence shown here is derived from an EMBL/GenBank/DDBJ whole genome shotgun (WGS) entry which is preliminary data.</text>
</comment>
<name>A0ABY6U920_BIOOC</name>
<evidence type="ECO:0000256" key="1">
    <source>
        <dbReference type="SAM" id="SignalP"/>
    </source>
</evidence>
<keyword evidence="1" id="KW-0732">Signal</keyword>
<proteinExistence type="predicted"/>
<dbReference type="EMBL" id="CABFNS010000771">
    <property type="protein sequence ID" value="VUC27577.1"/>
    <property type="molecule type" value="Genomic_DNA"/>
</dbReference>
<dbReference type="Proteomes" id="UP000766486">
    <property type="component" value="Unassembled WGS sequence"/>
</dbReference>
<feature type="signal peptide" evidence="1">
    <location>
        <begin position="1"/>
        <end position="20"/>
    </location>
</feature>
<feature type="chain" id="PRO_5045661844" evidence="1">
    <location>
        <begin position="21"/>
        <end position="400"/>
    </location>
</feature>
<keyword evidence="3" id="KW-1185">Reference proteome</keyword>
<reference evidence="2 3" key="1">
    <citation type="submission" date="2019-06" db="EMBL/GenBank/DDBJ databases">
        <authorList>
            <person name="Broberg M."/>
        </authorList>
    </citation>
    <scope>NUCLEOTIDE SEQUENCE [LARGE SCALE GENOMIC DNA]</scope>
</reference>
<accession>A0ABY6U920</accession>